<dbReference type="Proteomes" id="UP000033066">
    <property type="component" value="Chromosome"/>
</dbReference>
<dbReference type="AlphaFoldDB" id="A0A0E3WYK2"/>
<proteinExistence type="predicted"/>
<dbReference type="HOGENOM" id="CLU_127460_0_0_2"/>
<dbReference type="InterPro" id="IPR043900">
    <property type="entry name" value="DUF5788"/>
</dbReference>
<name>A0A0E3WYK2_METBA</name>
<dbReference type="PATRIC" id="fig|1434107.4.peg.4237"/>
<dbReference type="EMBL" id="CP009517">
    <property type="protein sequence ID" value="AKB83949.1"/>
    <property type="molecule type" value="Genomic_DNA"/>
</dbReference>
<reference evidence="1" key="1">
    <citation type="submission" date="2014-07" db="EMBL/GenBank/DDBJ databases">
        <title>Methanogenic archaea and the global carbon cycle.</title>
        <authorList>
            <person name="Henriksen J.R."/>
            <person name="Luke J."/>
            <person name="Reinhart S."/>
            <person name="Benedict M.N."/>
            <person name="Youngblut N.D."/>
            <person name="Metcalf M.E."/>
            <person name="Whitaker R.J."/>
            <person name="Metcalf W.W."/>
        </authorList>
    </citation>
    <scope>NUCLEOTIDE SEQUENCE [LARGE SCALE GENOMIC DNA]</scope>
    <source>
        <strain evidence="1">3</strain>
    </source>
</reference>
<dbReference type="STRING" id="1434107.MSBR3_3371"/>
<dbReference type="KEGG" id="mbak:MSBR3_3371"/>
<dbReference type="Pfam" id="PF19101">
    <property type="entry name" value="DUF5788"/>
    <property type="match status" value="1"/>
</dbReference>
<evidence type="ECO:0000313" key="1">
    <source>
        <dbReference type="EMBL" id="AKB83949.1"/>
    </source>
</evidence>
<keyword evidence="2" id="KW-1185">Reference proteome</keyword>
<protein>
    <submittedName>
        <fullName evidence="1">Methyl-accepting chemotaxis protein</fullName>
    </submittedName>
</protein>
<gene>
    <name evidence="1" type="ORF">MSBR3_3371</name>
</gene>
<sequence length="158" mass="18749">MENNPGTYEKNASGNYITDEERRQLLSALHSRLFWVGQYIPDYVEFEGETYPLHNYVWELIQKDELSETEKFRIEKYIEILSAKEMKDERDLEGKSLTSEESKKLYHETAGLLRAIADLKEIESGTFKQNTKRFQEQFANQRIKDAKLWLEFIKKVSN</sequence>
<dbReference type="OrthoDB" id="137027at2157"/>
<accession>A0A0E3WYK2</accession>
<organism evidence="1 2">
    <name type="scientific">Methanosarcina barkeri 3</name>
    <dbReference type="NCBI Taxonomy" id="1434107"/>
    <lineage>
        <taxon>Archaea</taxon>
        <taxon>Methanobacteriati</taxon>
        <taxon>Methanobacteriota</taxon>
        <taxon>Stenosarchaea group</taxon>
        <taxon>Methanomicrobia</taxon>
        <taxon>Methanosarcinales</taxon>
        <taxon>Methanosarcinaceae</taxon>
        <taxon>Methanosarcina</taxon>
    </lineage>
</organism>
<evidence type="ECO:0000313" key="2">
    <source>
        <dbReference type="Proteomes" id="UP000033066"/>
    </source>
</evidence>